<accession>A0A1B6MJP4</accession>
<proteinExistence type="predicted"/>
<reference evidence="2" key="1">
    <citation type="submission" date="2015-11" db="EMBL/GenBank/DDBJ databases">
        <title>De novo transcriptome assembly of four potential Pierce s Disease insect vectors from Arizona vineyards.</title>
        <authorList>
            <person name="Tassone E.E."/>
        </authorList>
    </citation>
    <scope>NUCLEOTIDE SEQUENCE</scope>
</reference>
<dbReference type="SUPFAM" id="SSF52833">
    <property type="entry name" value="Thioredoxin-like"/>
    <property type="match status" value="1"/>
</dbReference>
<organism evidence="2">
    <name type="scientific">Graphocephala atropunctata</name>
    <dbReference type="NCBI Taxonomy" id="36148"/>
    <lineage>
        <taxon>Eukaryota</taxon>
        <taxon>Metazoa</taxon>
        <taxon>Ecdysozoa</taxon>
        <taxon>Arthropoda</taxon>
        <taxon>Hexapoda</taxon>
        <taxon>Insecta</taxon>
        <taxon>Pterygota</taxon>
        <taxon>Neoptera</taxon>
        <taxon>Paraneoptera</taxon>
        <taxon>Hemiptera</taxon>
        <taxon>Auchenorrhyncha</taxon>
        <taxon>Membracoidea</taxon>
        <taxon>Cicadellidae</taxon>
        <taxon>Cicadellinae</taxon>
        <taxon>Cicadellini</taxon>
        <taxon>Graphocephala</taxon>
    </lineage>
</organism>
<dbReference type="EMBL" id="GEBQ01003809">
    <property type="protein sequence ID" value="JAT36168.1"/>
    <property type="molecule type" value="Transcribed_RNA"/>
</dbReference>
<dbReference type="InterPro" id="IPR036249">
    <property type="entry name" value="Thioredoxin-like_sf"/>
</dbReference>
<gene>
    <name evidence="2" type="ORF">g.52166</name>
</gene>
<dbReference type="AlphaFoldDB" id="A0A1B6MJP4"/>
<name>A0A1B6MJP4_9HEMI</name>
<feature type="domain" description="Thioredoxin-like fold" evidence="1">
    <location>
        <begin position="58"/>
        <end position="154"/>
    </location>
</feature>
<protein>
    <recommendedName>
        <fullName evidence="1">Thioredoxin-like fold domain-containing protein</fullName>
    </recommendedName>
</protein>
<dbReference type="InterPro" id="IPR012336">
    <property type="entry name" value="Thioredoxin-like_fold"/>
</dbReference>
<dbReference type="Pfam" id="PF13905">
    <property type="entry name" value="Thioredoxin_8"/>
    <property type="match status" value="1"/>
</dbReference>
<evidence type="ECO:0000259" key="1">
    <source>
        <dbReference type="Pfam" id="PF13905"/>
    </source>
</evidence>
<sequence length="177" mass="20436">MPYENLWPGSCKELSGISYPRVVSKPRRQSALLWSTSELRNKTGQRTTVREVITGHAVTVLFFGSPCYRRSQAMAEHLKDLQAKCQELARSLAVIYVPLYTYRENSVEVEDDFLENHGDRDWWMMGYQSWESLEAKYMHQVCVVPTLVVVDREGGIVTESGQADLYNIKHDVLITWF</sequence>
<dbReference type="Gene3D" id="3.40.30.10">
    <property type="entry name" value="Glutaredoxin"/>
    <property type="match status" value="1"/>
</dbReference>
<evidence type="ECO:0000313" key="2">
    <source>
        <dbReference type="EMBL" id="JAT36168.1"/>
    </source>
</evidence>